<gene>
    <name evidence="1" type="ORF">EG68_11788</name>
</gene>
<reference evidence="1" key="1">
    <citation type="submission" date="2019-07" db="EMBL/GenBank/DDBJ databases">
        <title>Annotation for the trematode Paragonimus miyazaki's.</title>
        <authorList>
            <person name="Choi Y.-J."/>
        </authorList>
    </citation>
    <scope>NUCLEOTIDE SEQUENCE</scope>
    <source>
        <strain evidence="1">Japan</strain>
    </source>
</reference>
<name>A0A8S9YDA9_9TREM</name>
<evidence type="ECO:0000313" key="2">
    <source>
        <dbReference type="Proteomes" id="UP000822476"/>
    </source>
</evidence>
<organism evidence="1 2">
    <name type="scientific">Paragonimus skrjabini miyazakii</name>
    <dbReference type="NCBI Taxonomy" id="59628"/>
    <lineage>
        <taxon>Eukaryota</taxon>
        <taxon>Metazoa</taxon>
        <taxon>Spiralia</taxon>
        <taxon>Lophotrochozoa</taxon>
        <taxon>Platyhelminthes</taxon>
        <taxon>Trematoda</taxon>
        <taxon>Digenea</taxon>
        <taxon>Plagiorchiida</taxon>
        <taxon>Troglotremata</taxon>
        <taxon>Troglotrematidae</taxon>
        <taxon>Paragonimus</taxon>
    </lineage>
</organism>
<dbReference type="EMBL" id="JTDE01010407">
    <property type="protein sequence ID" value="KAF7234319.1"/>
    <property type="molecule type" value="Genomic_DNA"/>
</dbReference>
<protein>
    <submittedName>
        <fullName evidence="1">Uncharacterized protein</fullName>
    </submittedName>
</protein>
<keyword evidence="2" id="KW-1185">Reference proteome</keyword>
<accession>A0A8S9YDA9</accession>
<comment type="caution">
    <text evidence="1">The sequence shown here is derived from an EMBL/GenBank/DDBJ whole genome shotgun (WGS) entry which is preliminary data.</text>
</comment>
<evidence type="ECO:0000313" key="1">
    <source>
        <dbReference type="EMBL" id="KAF7234319.1"/>
    </source>
</evidence>
<sequence length="29" mass="3426">MSQNQSRQTKIIDALLWILRYGTLVHLRA</sequence>
<dbReference type="AlphaFoldDB" id="A0A8S9YDA9"/>
<proteinExistence type="predicted"/>
<dbReference type="Proteomes" id="UP000822476">
    <property type="component" value="Unassembled WGS sequence"/>
</dbReference>